<dbReference type="PROSITE" id="PS50995">
    <property type="entry name" value="HTH_MARR_2"/>
    <property type="match status" value="1"/>
</dbReference>
<evidence type="ECO:0000259" key="4">
    <source>
        <dbReference type="PROSITE" id="PS50995"/>
    </source>
</evidence>
<dbReference type="RefSeq" id="WP_324770290.1">
    <property type="nucleotide sequence ID" value="NZ_BAAATS010000067.1"/>
</dbReference>
<evidence type="ECO:0000313" key="5">
    <source>
        <dbReference type="EMBL" id="MEB3962706.1"/>
    </source>
</evidence>
<dbReference type="Gene3D" id="1.10.10.10">
    <property type="entry name" value="Winged helix-like DNA-binding domain superfamily/Winged helix DNA-binding domain"/>
    <property type="match status" value="1"/>
</dbReference>
<dbReference type="InterPro" id="IPR023187">
    <property type="entry name" value="Tscrpt_reg_MarR-type_CS"/>
</dbReference>
<comment type="caution">
    <text evidence="5">The sequence shown here is derived from an EMBL/GenBank/DDBJ whole genome shotgun (WGS) entry which is preliminary data.</text>
</comment>
<keyword evidence="3" id="KW-0804">Transcription</keyword>
<dbReference type="Pfam" id="PF12802">
    <property type="entry name" value="MarR_2"/>
    <property type="match status" value="1"/>
</dbReference>
<name>A0ABU6CEU0_9ACTN</name>
<dbReference type="EMBL" id="JAOZYB010000168">
    <property type="protein sequence ID" value="MEB3962706.1"/>
    <property type="molecule type" value="Genomic_DNA"/>
</dbReference>
<protein>
    <submittedName>
        <fullName evidence="5">MarR family winged helix-turn-helix transcriptional regulator</fullName>
    </submittedName>
</protein>
<organism evidence="5 6">
    <name type="scientific">Streptomyces kunmingensis</name>
    <dbReference type="NCBI Taxonomy" id="68225"/>
    <lineage>
        <taxon>Bacteria</taxon>
        <taxon>Bacillati</taxon>
        <taxon>Actinomycetota</taxon>
        <taxon>Actinomycetes</taxon>
        <taxon>Kitasatosporales</taxon>
        <taxon>Streptomycetaceae</taxon>
        <taxon>Streptomyces</taxon>
    </lineage>
</organism>
<evidence type="ECO:0000256" key="1">
    <source>
        <dbReference type="ARBA" id="ARBA00023015"/>
    </source>
</evidence>
<dbReference type="InterPro" id="IPR000835">
    <property type="entry name" value="HTH_MarR-typ"/>
</dbReference>
<evidence type="ECO:0000256" key="2">
    <source>
        <dbReference type="ARBA" id="ARBA00023125"/>
    </source>
</evidence>
<keyword evidence="1" id="KW-0805">Transcription regulation</keyword>
<proteinExistence type="predicted"/>
<feature type="domain" description="HTH marR-type" evidence="4">
    <location>
        <begin position="17"/>
        <end position="151"/>
    </location>
</feature>
<keyword evidence="6" id="KW-1185">Reference proteome</keyword>
<dbReference type="InterPro" id="IPR039422">
    <property type="entry name" value="MarR/SlyA-like"/>
</dbReference>
<dbReference type="PROSITE" id="PS01117">
    <property type="entry name" value="HTH_MARR_1"/>
    <property type="match status" value="1"/>
</dbReference>
<dbReference type="PANTHER" id="PTHR33164:SF103">
    <property type="entry name" value="REGULATORY PROTEIN MARR"/>
    <property type="match status" value="1"/>
</dbReference>
<sequence>MDIDGRPDFPGPLTNFPHAVTATTLEAVDALTSLWARASGTGTPQLSALQLQALFATQASPAINLRTLAEEIGVAPSAASRLCDRLEAAGLLRRAPAPASRREIGLVLTRRGRDVLDNVAVQRARTLSAVLQEMPAAARHELLSGLHAFAAVLRAAPSGGLDQA</sequence>
<dbReference type="SMART" id="SM00347">
    <property type="entry name" value="HTH_MARR"/>
    <property type="match status" value="1"/>
</dbReference>
<gene>
    <name evidence="5" type="ORF">OKJ48_20995</name>
</gene>
<dbReference type="InterPro" id="IPR036390">
    <property type="entry name" value="WH_DNA-bd_sf"/>
</dbReference>
<reference evidence="5 6" key="1">
    <citation type="submission" date="2022-10" db="EMBL/GenBank/DDBJ databases">
        <authorList>
            <person name="Xie J."/>
            <person name="Shen N."/>
        </authorList>
    </citation>
    <scope>NUCLEOTIDE SEQUENCE [LARGE SCALE GENOMIC DNA]</scope>
    <source>
        <strain evidence="5 6">DSM 41681</strain>
    </source>
</reference>
<dbReference type="Proteomes" id="UP001352223">
    <property type="component" value="Unassembled WGS sequence"/>
</dbReference>
<dbReference type="InterPro" id="IPR036388">
    <property type="entry name" value="WH-like_DNA-bd_sf"/>
</dbReference>
<evidence type="ECO:0000256" key="3">
    <source>
        <dbReference type="ARBA" id="ARBA00023163"/>
    </source>
</evidence>
<dbReference type="SUPFAM" id="SSF46785">
    <property type="entry name" value="Winged helix' DNA-binding domain"/>
    <property type="match status" value="1"/>
</dbReference>
<dbReference type="PANTHER" id="PTHR33164">
    <property type="entry name" value="TRANSCRIPTIONAL REGULATOR, MARR FAMILY"/>
    <property type="match status" value="1"/>
</dbReference>
<accession>A0ABU6CEU0</accession>
<evidence type="ECO:0000313" key="6">
    <source>
        <dbReference type="Proteomes" id="UP001352223"/>
    </source>
</evidence>
<keyword evidence="2" id="KW-0238">DNA-binding</keyword>